<dbReference type="AlphaFoldDB" id="A0A1R1PPY9"/>
<accession>A0A1R1PPY9</accession>
<proteinExistence type="predicted"/>
<protein>
    <submittedName>
        <fullName evidence="1">Uncharacterized protein</fullName>
    </submittedName>
</protein>
<evidence type="ECO:0000313" key="1">
    <source>
        <dbReference type="EMBL" id="OMH83056.1"/>
    </source>
</evidence>
<dbReference type="EMBL" id="LSSK01000523">
    <property type="protein sequence ID" value="OMH83056.1"/>
    <property type="molecule type" value="Genomic_DNA"/>
</dbReference>
<dbReference type="Proteomes" id="UP000188320">
    <property type="component" value="Unassembled WGS sequence"/>
</dbReference>
<comment type="caution">
    <text evidence="1">The sequence shown here is derived from an EMBL/GenBank/DDBJ whole genome shotgun (WGS) entry which is preliminary data.</text>
</comment>
<evidence type="ECO:0000313" key="2">
    <source>
        <dbReference type="Proteomes" id="UP000188320"/>
    </source>
</evidence>
<sequence length="90" mass="10217">MQFATQSTPNQYNIYVYIRESITSVLPSRPNLYIQEPWRGCVDTVWSECPDSTDSQNDESARSTSEFTLIPTSSWSVSSPRYSQSVCLPV</sequence>
<organism evidence="1 2">
    <name type="scientific">Zancudomyces culisetae</name>
    <name type="common">Gut fungus</name>
    <name type="synonym">Smittium culisetae</name>
    <dbReference type="NCBI Taxonomy" id="1213189"/>
    <lineage>
        <taxon>Eukaryota</taxon>
        <taxon>Fungi</taxon>
        <taxon>Fungi incertae sedis</taxon>
        <taxon>Zoopagomycota</taxon>
        <taxon>Kickxellomycotina</taxon>
        <taxon>Harpellomycetes</taxon>
        <taxon>Harpellales</taxon>
        <taxon>Legeriomycetaceae</taxon>
        <taxon>Zancudomyces</taxon>
    </lineage>
</organism>
<reference evidence="2" key="1">
    <citation type="submission" date="2017-01" db="EMBL/GenBank/DDBJ databases">
        <authorList>
            <person name="Wang Y."/>
            <person name="White M."/>
            <person name="Kvist S."/>
            <person name="Moncalvo J.-M."/>
        </authorList>
    </citation>
    <scope>NUCLEOTIDE SEQUENCE [LARGE SCALE GENOMIC DNA]</scope>
    <source>
        <strain evidence="2">COL-18-3</strain>
    </source>
</reference>
<keyword evidence="2" id="KW-1185">Reference proteome</keyword>
<name>A0A1R1PPY9_ZANCU</name>
<gene>
    <name evidence="1" type="ORF">AX774_g3440</name>
</gene>